<evidence type="ECO:0000256" key="1">
    <source>
        <dbReference type="ARBA" id="ARBA00022737"/>
    </source>
</evidence>
<feature type="domain" description="SLH" evidence="3">
    <location>
        <begin position="85"/>
        <end position="148"/>
    </location>
</feature>
<dbReference type="Proteomes" id="UP000824165">
    <property type="component" value="Unassembled WGS sequence"/>
</dbReference>
<dbReference type="InterPro" id="IPR001119">
    <property type="entry name" value="SLH_dom"/>
</dbReference>
<keyword evidence="1" id="KW-0677">Repeat</keyword>
<accession>A0A9D1KP55</accession>
<reference evidence="4" key="1">
    <citation type="submission" date="2020-10" db="EMBL/GenBank/DDBJ databases">
        <authorList>
            <person name="Gilroy R."/>
        </authorList>
    </citation>
    <scope>NUCLEOTIDE SEQUENCE</scope>
    <source>
        <strain evidence="4">CHK181-108</strain>
    </source>
</reference>
<dbReference type="AlphaFoldDB" id="A0A9D1KP55"/>
<reference evidence="4" key="2">
    <citation type="journal article" date="2021" name="PeerJ">
        <title>Extensive microbial diversity within the chicken gut microbiome revealed by metagenomics and culture.</title>
        <authorList>
            <person name="Gilroy R."/>
            <person name="Ravi A."/>
            <person name="Getino M."/>
            <person name="Pursley I."/>
            <person name="Horton D.L."/>
            <person name="Alikhan N.F."/>
            <person name="Baker D."/>
            <person name="Gharbi K."/>
            <person name="Hall N."/>
            <person name="Watson M."/>
            <person name="Adriaenssens E.M."/>
            <person name="Foster-Nyarko E."/>
            <person name="Jarju S."/>
            <person name="Secka A."/>
            <person name="Antonio M."/>
            <person name="Oren A."/>
            <person name="Chaudhuri R.R."/>
            <person name="La Ragione R."/>
            <person name="Hildebrand F."/>
            <person name="Pallen M.J."/>
        </authorList>
    </citation>
    <scope>NUCLEOTIDE SEQUENCE</scope>
    <source>
        <strain evidence="4">CHK181-108</strain>
    </source>
</reference>
<dbReference type="PROSITE" id="PS51272">
    <property type="entry name" value="SLH"/>
    <property type="match status" value="1"/>
</dbReference>
<comment type="caution">
    <text evidence="4">The sequence shown here is derived from an EMBL/GenBank/DDBJ whole genome shotgun (WGS) entry which is preliminary data.</text>
</comment>
<evidence type="ECO:0000313" key="4">
    <source>
        <dbReference type="EMBL" id="HIT84300.1"/>
    </source>
</evidence>
<evidence type="ECO:0000256" key="2">
    <source>
        <dbReference type="SAM" id="SignalP"/>
    </source>
</evidence>
<name>A0A9D1KP55_9FIRM</name>
<proteinExistence type="predicted"/>
<protein>
    <submittedName>
        <fullName evidence="4">S-layer homology domain-containing protein</fullName>
    </submittedName>
</protein>
<keyword evidence="2" id="KW-0732">Signal</keyword>
<gene>
    <name evidence="4" type="ORF">IAA60_00170</name>
</gene>
<dbReference type="Pfam" id="PF00395">
    <property type="entry name" value="SLH"/>
    <property type="match status" value="1"/>
</dbReference>
<evidence type="ECO:0000313" key="5">
    <source>
        <dbReference type="Proteomes" id="UP000824165"/>
    </source>
</evidence>
<feature type="signal peptide" evidence="2">
    <location>
        <begin position="1"/>
        <end position="28"/>
    </location>
</feature>
<organism evidence="4 5">
    <name type="scientific">Candidatus Ornithomonoglobus intestinigallinarum</name>
    <dbReference type="NCBI Taxonomy" id="2840894"/>
    <lineage>
        <taxon>Bacteria</taxon>
        <taxon>Bacillati</taxon>
        <taxon>Bacillota</taxon>
        <taxon>Clostridia</taxon>
        <taxon>Candidatus Ornithomonoglobus</taxon>
    </lineage>
</organism>
<evidence type="ECO:0000259" key="3">
    <source>
        <dbReference type="PROSITE" id="PS51272"/>
    </source>
</evidence>
<feature type="chain" id="PRO_5038520476" evidence="2">
    <location>
        <begin position="29"/>
        <end position="867"/>
    </location>
</feature>
<sequence length="867" mass="95108">MKKRFAKILSVMLALSMLLGSFTIQAGAEIEGTMSEELKSTVELLRTLEIIPDYYDYNVNIEDKVTRADFASSVAKLINCTSYTGNPYYYDVPQTHWAYNEICALTSLGVLSGDSEKLFSPDRTITKNEAYKIIMTILGYGVAAESAGGYPGGYLAEASRAGITDGVSGSTEVTLADMFIILYNSLTAPVMKNTSFRPDATYEVDENDSILSMYRNIYYERGKITGAGGVSLDGTELNDNYVSVDYIQYASDMDLSSYLGEEAEFFYHSDAQSGENNIIWARLTGRTEILNLSIHNNAVFDKTNYTLTYTVDGKNKTIDISRSCVVIYNGQAANSSISDILSLPKYEIKLIASSGGDYDTLIVDAYENYMVKSTNENTLTVYDKLVEGRTLSLDEGDYTRFSMKLLGTKDMTFSELAENNVLSVYRSLEGDVISVSVSAESVVGDVSSTRDDEYGGMYVTINSTEYYMSAEAVEQSPVTPTAGRTVKLYLDVTGDAAYCEITDSVFSPMYLIKAWINDEGNEELYFEYLNAAGELVKSKCTSKLIIDSVSYKNMYSALEKFTGDDGKCKPQFVLGRLNGDGDITSIDTVNIGNSGTDDVLQVSIPYKTGLMYKSDGLLNTFGVIDPTTFIFSVPLDNNIDSAEDYEFKVIDKTEIPNDSTLNFETYKTKDKVGFEQYLVIKGSSGATLSTSEMPILVDSFSSVVNDDGEIVERLTGWQGATRLSINSDGNYSFTENGIANGDVIRVYKSSTGEITNAVMCFDYSENAVSGAAPAFNALYSTAVGYVNEVVDNVVRIGYSAPETVDITLFGTNVPILVCDSQNTINGKPEVYKGTLDDARTYMNAGSECSKIFVVQTRSAPKLFIIYN</sequence>
<dbReference type="EMBL" id="DVLU01000001">
    <property type="protein sequence ID" value="HIT84300.1"/>
    <property type="molecule type" value="Genomic_DNA"/>
</dbReference>